<dbReference type="Pfam" id="PF07859">
    <property type="entry name" value="Abhydrolase_3"/>
    <property type="match status" value="1"/>
</dbReference>
<evidence type="ECO:0000256" key="1">
    <source>
        <dbReference type="ARBA" id="ARBA00022801"/>
    </source>
</evidence>
<dbReference type="InterPro" id="IPR013094">
    <property type="entry name" value="AB_hydrolase_3"/>
</dbReference>
<evidence type="ECO:0000313" key="6">
    <source>
        <dbReference type="EMBL" id="OKL63392.1"/>
    </source>
</evidence>
<dbReference type="PANTHER" id="PTHR48081">
    <property type="entry name" value="AB HYDROLASE SUPERFAMILY PROTEIN C4A8.06C"/>
    <property type="match status" value="1"/>
</dbReference>
<evidence type="ECO:0000256" key="3">
    <source>
        <dbReference type="SAM" id="SignalP"/>
    </source>
</evidence>
<dbReference type="GO" id="GO:0016787">
    <property type="term" value="F:hydrolase activity"/>
    <property type="evidence" value="ECO:0007669"/>
    <property type="project" value="UniProtKB-KW"/>
</dbReference>
<feature type="compositionally biased region" description="Basic residues" evidence="2">
    <location>
        <begin position="502"/>
        <end position="513"/>
    </location>
</feature>
<dbReference type="STRING" id="1441469.A0A1Q5QBS0"/>
<evidence type="ECO:0000259" key="4">
    <source>
        <dbReference type="Pfam" id="PF07859"/>
    </source>
</evidence>
<sequence length="806" mass="90506">MSTIRNRLALLKMILARLPLALKTIVCHGLRLSPVSKKQDLRTELLVAIIRTFMDESLSVSEQQRRSMRDPGIKGPMWISKVTISAPGDAVRAAVLQAVDTLSESGISQAFEVPAVIPVEAEWTGYRGGVDKNAPQPDISEKEKYEALEAEAKSDMVILYIHGGALCLMDPCTHRVPVAHICKLTGARVLSVRYRLAPQNPFPAALVDILTAYLALIHPPPGSFHEPIPADKIIISGDSAGGNLSLALLQTLLTLKRGLSTVRFHNKVVSIELPAGVALHSPWCDITRSMPSIFENAKYDYIPPPYEPVKAMYHPIPSLPDEFWPQNPPRSDYYCNSNLVIHPLVTPLACSTDLWKGAPPVYVTIGEESLADEGLLTARKIHQAGVPVVIEQYEGMPHCFGLIMMDSVPAKAFIQGWSQFCRDAVARSIHPLSSGVGNLIFHNAGWRSTKLLPLDKVHGLIKSIHTSYFFANSEAIGYVLPFKCRTRRTYQHIEAENDKMSSKRRIPPKRSRKDKVIDRDKRVKITNDMIFRPVKEPRYMPPYFAHEPLNPSLYAGEMAMSILPVPNTISFPYNIEAYQPIEDEGDSDGEIERNVDLCFPTSTKATSNPVQNPSPKDHRIVVGGRPVEGKGRKLCAIEDMDEDDKLLYFLKLAKWTEREIHSKFASEGRINYNIKTIGTRFSRMRHFIMAENDRRLEEGNAAWLEAEEKVLPRAVAFAAEQIEKERLALEQRKWELVSEYIQKREPLAMYSGEACRQQYEAVGKKKGSGSCKDQKIPAWKMAKLASDRQQQVSLLEHFKRAVRPEV</sequence>
<feature type="compositionally biased region" description="Polar residues" evidence="2">
    <location>
        <begin position="600"/>
        <end position="614"/>
    </location>
</feature>
<evidence type="ECO:0000313" key="7">
    <source>
        <dbReference type="Proteomes" id="UP000214365"/>
    </source>
</evidence>
<feature type="domain" description="DUF7626" evidence="5">
    <location>
        <begin position="639"/>
        <end position="693"/>
    </location>
</feature>
<accession>A0A1Q5QBS0</accession>
<dbReference type="InterPro" id="IPR056043">
    <property type="entry name" value="DUF7626"/>
</dbReference>
<dbReference type="InterPro" id="IPR029058">
    <property type="entry name" value="AB_hydrolase_fold"/>
</dbReference>
<feature type="signal peptide" evidence="3">
    <location>
        <begin position="1"/>
        <end position="23"/>
    </location>
</feature>
<dbReference type="AlphaFoldDB" id="A0A1Q5QBS0"/>
<evidence type="ECO:0000259" key="5">
    <source>
        <dbReference type="Pfam" id="PF24625"/>
    </source>
</evidence>
<dbReference type="Gene3D" id="3.40.50.1820">
    <property type="entry name" value="alpha/beta hydrolase"/>
    <property type="match status" value="1"/>
</dbReference>
<keyword evidence="7" id="KW-1185">Reference proteome</keyword>
<dbReference type="EMBL" id="LFMY01000002">
    <property type="protein sequence ID" value="OKL63392.1"/>
    <property type="molecule type" value="Genomic_DNA"/>
</dbReference>
<gene>
    <name evidence="6" type="ORF">UA08_01519</name>
</gene>
<feature type="chain" id="PRO_5012457109" evidence="3">
    <location>
        <begin position="24"/>
        <end position="806"/>
    </location>
</feature>
<feature type="domain" description="Alpha/beta hydrolase fold-3" evidence="4">
    <location>
        <begin position="158"/>
        <end position="400"/>
    </location>
</feature>
<dbReference type="RefSeq" id="XP_020123513.1">
    <property type="nucleotide sequence ID" value="XM_020261192.1"/>
</dbReference>
<dbReference type="GeneID" id="31001274"/>
<reference evidence="6 7" key="1">
    <citation type="submission" date="2015-06" db="EMBL/GenBank/DDBJ databases">
        <title>Talaromyces atroroseus IBT 11181 draft genome.</title>
        <authorList>
            <person name="Rasmussen K.B."/>
            <person name="Rasmussen S."/>
            <person name="Petersen B."/>
            <person name="Sicheritz-Ponten T."/>
            <person name="Mortensen U.H."/>
            <person name="Thrane U."/>
        </authorList>
    </citation>
    <scope>NUCLEOTIDE SEQUENCE [LARGE SCALE GENOMIC DNA]</scope>
    <source>
        <strain evidence="6 7">IBT 11181</strain>
    </source>
</reference>
<proteinExistence type="predicted"/>
<feature type="region of interest" description="Disordered" evidence="2">
    <location>
        <begin position="497"/>
        <end position="516"/>
    </location>
</feature>
<dbReference type="Pfam" id="PF24625">
    <property type="entry name" value="DUF7626"/>
    <property type="match status" value="1"/>
</dbReference>
<dbReference type="Proteomes" id="UP000214365">
    <property type="component" value="Unassembled WGS sequence"/>
</dbReference>
<name>A0A1Q5QBS0_TALAT</name>
<dbReference type="SUPFAM" id="SSF53474">
    <property type="entry name" value="alpha/beta-Hydrolases"/>
    <property type="match status" value="1"/>
</dbReference>
<dbReference type="InterPro" id="IPR050300">
    <property type="entry name" value="GDXG_lipolytic_enzyme"/>
</dbReference>
<evidence type="ECO:0000256" key="2">
    <source>
        <dbReference type="SAM" id="MobiDB-lite"/>
    </source>
</evidence>
<keyword evidence="3" id="KW-0732">Signal</keyword>
<dbReference type="PANTHER" id="PTHR48081:SF25">
    <property type="entry name" value="PUTATIVE (AFU_ORTHOLOGUE AFUA_3G11560)-RELATED"/>
    <property type="match status" value="1"/>
</dbReference>
<keyword evidence="1" id="KW-0378">Hydrolase</keyword>
<organism evidence="6 7">
    <name type="scientific">Talaromyces atroroseus</name>
    <dbReference type="NCBI Taxonomy" id="1441469"/>
    <lineage>
        <taxon>Eukaryota</taxon>
        <taxon>Fungi</taxon>
        <taxon>Dikarya</taxon>
        <taxon>Ascomycota</taxon>
        <taxon>Pezizomycotina</taxon>
        <taxon>Eurotiomycetes</taxon>
        <taxon>Eurotiomycetidae</taxon>
        <taxon>Eurotiales</taxon>
        <taxon>Trichocomaceae</taxon>
        <taxon>Talaromyces</taxon>
        <taxon>Talaromyces sect. Trachyspermi</taxon>
    </lineage>
</organism>
<feature type="region of interest" description="Disordered" evidence="2">
    <location>
        <begin position="600"/>
        <end position="619"/>
    </location>
</feature>
<dbReference type="OrthoDB" id="5354320at2759"/>
<protein>
    <submittedName>
        <fullName evidence="6">Uncharacterized protein</fullName>
    </submittedName>
</protein>
<comment type="caution">
    <text evidence="6">The sequence shown here is derived from an EMBL/GenBank/DDBJ whole genome shotgun (WGS) entry which is preliminary data.</text>
</comment>